<evidence type="ECO:0000313" key="3">
    <source>
        <dbReference type="Proteomes" id="UP000198284"/>
    </source>
</evidence>
<proteinExistence type="predicted"/>
<protein>
    <submittedName>
        <fullName evidence="2">Uncharacterized protein</fullName>
    </submittedName>
</protein>
<keyword evidence="1" id="KW-0472">Membrane</keyword>
<accession>A0A239BVP3</accession>
<keyword evidence="1" id="KW-0812">Transmembrane</keyword>
<keyword evidence="1" id="KW-1133">Transmembrane helix</keyword>
<name>A0A239BVP3_9BURK</name>
<sequence length="138" mass="14814">MDTPRNTMRMSPELRKKQLIAQGALFRADLYHAKEDALASLQPPRMALGALRNAGGMVMSLLQRRTGLPIAGAPLDLQALLPVATSLASTLFKGRVRKPSLRTVLGVAAVAGGAAFLYAKAKSRLTRDDTADSTDSYY</sequence>
<evidence type="ECO:0000313" key="2">
    <source>
        <dbReference type="EMBL" id="SNS12105.1"/>
    </source>
</evidence>
<feature type="transmembrane region" description="Helical" evidence="1">
    <location>
        <begin position="101"/>
        <end position="119"/>
    </location>
</feature>
<dbReference type="Proteomes" id="UP000198284">
    <property type="component" value="Unassembled WGS sequence"/>
</dbReference>
<dbReference type="RefSeq" id="WP_143131091.1">
    <property type="nucleotide sequence ID" value="NZ_FZOT01000001.1"/>
</dbReference>
<evidence type="ECO:0000256" key="1">
    <source>
        <dbReference type="SAM" id="Phobius"/>
    </source>
</evidence>
<keyword evidence="3" id="KW-1185">Reference proteome</keyword>
<dbReference type="OrthoDB" id="8778434at2"/>
<reference evidence="2 3" key="1">
    <citation type="submission" date="2017-06" db="EMBL/GenBank/DDBJ databases">
        <authorList>
            <person name="Kim H.J."/>
            <person name="Triplett B.A."/>
        </authorList>
    </citation>
    <scope>NUCLEOTIDE SEQUENCE [LARGE SCALE GENOMIC DNA]</scope>
    <source>
        <strain evidence="2 3">U15</strain>
    </source>
</reference>
<organism evidence="2 3">
    <name type="scientific">Noviherbaspirillum humi</name>
    <dbReference type="NCBI Taxonomy" id="1688639"/>
    <lineage>
        <taxon>Bacteria</taxon>
        <taxon>Pseudomonadati</taxon>
        <taxon>Pseudomonadota</taxon>
        <taxon>Betaproteobacteria</taxon>
        <taxon>Burkholderiales</taxon>
        <taxon>Oxalobacteraceae</taxon>
        <taxon>Noviherbaspirillum</taxon>
    </lineage>
</organism>
<dbReference type="AlphaFoldDB" id="A0A239BVP3"/>
<gene>
    <name evidence="2" type="ORF">SAMN06265795_101119</name>
</gene>
<dbReference type="EMBL" id="FZOT01000001">
    <property type="protein sequence ID" value="SNS12105.1"/>
    <property type="molecule type" value="Genomic_DNA"/>
</dbReference>